<dbReference type="SMR" id="A0A3B6LY45"/>
<protein>
    <recommendedName>
        <fullName evidence="7">Protein kinase domain-containing protein</fullName>
    </recommendedName>
</protein>
<dbReference type="FunFam" id="3.30.200.20:FF:000465">
    <property type="entry name" value="Cysteine-rich receptor-like protein kinase 6"/>
    <property type="match status" value="1"/>
</dbReference>
<accession>A0A3B6LY45</accession>
<feature type="domain" description="Protein kinase" evidence="7">
    <location>
        <begin position="27"/>
        <end position="298"/>
    </location>
</feature>
<keyword evidence="2 5" id="KW-0547">Nucleotide-binding</keyword>
<dbReference type="PANTHER" id="PTHR45707:SF46">
    <property type="entry name" value="PROTEIN KINASE DOMAIN-CONTAINING PROTEIN"/>
    <property type="match status" value="1"/>
</dbReference>
<name>A0A3B6LY45_WHEAT</name>
<keyword evidence="9" id="KW-1185">Reference proteome</keyword>
<dbReference type="InterPro" id="IPR000719">
    <property type="entry name" value="Prot_kinase_dom"/>
</dbReference>
<dbReference type="Gramene" id="TraesCS5B02G534900.1">
    <property type="protein sequence ID" value="TraesCS5B02G534900.1"/>
    <property type="gene ID" value="TraesCS5B02G534900"/>
</dbReference>
<evidence type="ECO:0000256" key="1">
    <source>
        <dbReference type="ARBA" id="ARBA00022679"/>
    </source>
</evidence>
<evidence type="ECO:0000256" key="6">
    <source>
        <dbReference type="RuleBase" id="RU000304"/>
    </source>
</evidence>
<dbReference type="PROSITE" id="PS00107">
    <property type="entry name" value="PROTEIN_KINASE_ATP"/>
    <property type="match status" value="1"/>
</dbReference>
<feature type="binding site" evidence="5">
    <location>
        <position position="56"/>
    </location>
    <ligand>
        <name>ATP</name>
        <dbReference type="ChEBI" id="CHEBI:30616"/>
    </ligand>
</feature>
<keyword evidence="6" id="KW-0723">Serine/threonine-protein kinase</keyword>
<dbReference type="GO" id="GO:0004674">
    <property type="term" value="F:protein serine/threonine kinase activity"/>
    <property type="evidence" value="ECO:0007669"/>
    <property type="project" value="UniProtKB-KW"/>
</dbReference>
<keyword evidence="4 5" id="KW-0067">ATP-binding</keyword>
<dbReference type="SUPFAM" id="SSF56112">
    <property type="entry name" value="Protein kinase-like (PK-like)"/>
    <property type="match status" value="1"/>
</dbReference>
<dbReference type="SMART" id="SM00220">
    <property type="entry name" value="S_TKc"/>
    <property type="match status" value="1"/>
</dbReference>
<keyword evidence="1" id="KW-0808">Transferase</keyword>
<sequence length="312" mass="35786">MESSLQDASPQPREFRLEFLQRITNNFSEDNIIGEGGFGVVYKGVLDNGIVIAVKKLTHKGLNDKEFINEFNNIIRARHQNIVQFFGYCYHPGTSWVMHNGQYIFAHEPIRILCFEYLHGGNLESHLSDEQPCRPDWQTCYKIIKGVCQDSIYHLDLKPANILLGNDMIPKIGDFGISRIFPSTKTVTTTTRMMGTMGFMPPEYINEQEISPKYDVFSLSAIIIQIMTGRQSYHDSGSVPSEKMIDLVCEKWQKLHPTMSLQTWEEVKTCIGIALRCLQDDRHKRPTIIEIIDELNRIDIEALSLTIEVLKD</sequence>
<dbReference type="Gramene" id="TraesRN5B0101268400.1">
    <property type="protein sequence ID" value="TraesRN5B0101268400.1"/>
    <property type="gene ID" value="TraesRN5B0101268400"/>
</dbReference>
<evidence type="ECO:0000256" key="3">
    <source>
        <dbReference type="ARBA" id="ARBA00022777"/>
    </source>
</evidence>
<dbReference type="Gramene" id="TraesWEE_scaffold_029607_01G000100.1">
    <property type="protein sequence ID" value="TraesWEE_scaffold_029607_01G000100.1"/>
    <property type="gene ID" value="TraesWEE_scaffold_029607_01G000100"/>
</dbReference>
<dbReference type="InterPro" id="IPR011009">
    <property type="entry name" value="Kinase-like_dom_sf"/>
</dbReference>
<dbReference type="PIRSF" id="PIRSF000654">
    <property type="entry name" value="Integrin-linked_kinase"/>
    <property type="match status" value="1"/>
</dbReference>
<dbReference type="Gramene" id="TraesROB_scaffold_101797_01G000300.1">
    <property type="protein sequence ID" value="TraesROB_scaffold_101797_01G000300.1"/>
    <property type="gene ID" value="TraesROB_scaffold_101797_01G000300"/>
</dbReference>
<dbReference type="AlphaFoldDB" id="A0A3B6LY45"/>
<dbReference type="OMA" id="LGNDMIP"/>
<organism evidence="8">
    <name type="scientific">Triticum aestivum</name>
    <name type="common">Wheat</name>
    <dbReference type="NCBI Taxonomy" id="4565"/>
    <lineage>
        <taxon>Eukaryota</taxon>
        <taxon>Viridiplantae</taxon>
        <taxon>Streptophyta</taxon>
        <taxon>Embryophyta</taxon>
        <taxon>Tracheophyta</taxon>
        <taxon>Spermatophyta</taxon>
        <taxon>Magnoliopsida</taxon>
        <taxon>Liliopsida</taxon>
        <taxon>Poales</taxon>
        <taxon>Poaceae</taxon>
        <taxon>BOP clade</taxon>
        <taxon>Pooideae</taxon>
        <taxon>Triticodae</taxon>
        <taxon>Triticeae</taxon>
        <taxon>Triticinae</taxon>
        <taxon>Triticum</taxon>
    </lineage>
</organism>
<reference evidence="8" key="1">
    <citation type="submission" date="2018-08" db="EMBL/GenBank/DDBJ databases">
        <authorList>
            <person name="Rossello M."/>
        </authorList>
    </citation>
    <scope>NUCLEOTIDE SEQUENCE [LARGE SCALE GENOMIC DNA]</scope>
    <source>
        <strain evidence="8">cv. Chinese Spring</strain>
    </source>
</reference>
<dbReference type="PROSITE" id="PS50011">
    <property type="entry name" value="PROTEIN_KINASE_DOM"/>
    <property type="match status" value="1"/>
</dbReference>
<dbReference type="OrthoDB" id="1748533at2759"/>
<dbReference type="Gene3D" id="1.10.510.10">
    <property type="entry name" value="Transferase(Phosphotransferase) domain 1"/>
    <property type="match status" value="1"/>
</dbReference>
<dbReference type="GO" id="GO:0005524">
    <property type="term" value="F:ATP binding"/>
    <property type="evidence" value="ECO:0007669"/>
    <property type="project" value="UniProtKB-UniRule"/>
</dbReference>
<evidence type="ECO:0000313" key="9">
    <source>
        <dbReference type="Proteomes" id="UP000019116"/>
    </source>
</evidence>
<dbReference type="Gramene" id="TraesCS5B03G1298200.1">
    <property type="protein sequence ID" value="TraesCS5B03G1298200.1.CDS"/>
    <property type="gene ID" value="TraesCS5B03G1298200"/>
</dbReference>
<dbReference type="STRING" id="4565.A0A3B6LY45"/>
<evidence type="ECO:0000256" key="5">
    <source>
        <dbReference type="PROSITE-ProRule" id="PRU10141"/>
    </source>
</evidence>
<evidence type="ECO:0000256" key="4">
    <source>
        <dbReference type="ARBA" id="ARBA00022840"/>
    </source>
</evidence>
<dbReference type="Gramene" id="TraesCLE_scaffold_041882_01G000300.1">
    <property type="protein sequence ID" value="TraesCLE_scaffold_041882_01G000300.1"/>
    <property type="gene ID" value="TraesCLE_scaffold_041882_01G000300"/>
</dbReference>
<dbReference type="EnsemblPlants" id="TraesCS5B02G534900.1">
    <property type="protein sequence ID" value="TraesCS5B02G534900.1"/>
    <property type="gene ID" value="TraesCS5B02G534900"/>
</dbReference>
<evidence type="ECO:0000256" key="2">
    <source>
        <dbReference type="ARBA" id="ARBA00022741"/>
    </source>
</evidence>
<dbReference type="InterPro" id="IPR017441">
    <property type="entry name" value="Protein_kinase_ATP_BS"/>
</dbReference>
<dbReference type="PANTHER" id="PTHR45707">
    <property type="entry name" value="C2 CALCIUM/LIPID-BINDING PLANT PHOSPHORIBOSYLTRANSFERASE FAMILY PROTEIN"/>
    <property type="match status" value="1"/>
</dbReference>
<proteinExistence type="inferred from homology"/>
<reference evidence="8" key="2">
    <citation type="submission" date="2018-10" db="UniProtKB">
        <authorList>
            <consortium name="EnsemblPlants"/>
        </authorList>
    </citation>
    <scope>IDENTIFICATION</scope>
</reference>
<dbReference type="Proteomes" id="UP000019116">
    <property type="component" value="Chromosome 5B"/>
</dbReference>
<dbReference type="Pfam" id="PF00069">
    <property type="entry name" value="Pkinase"/>
    <property type="match status" value="1"/>
</dbReference>
<evidence type="ECO:0000259" key="7">
    <source>
        <dbReference type="PROSITE" id="PS50011"/>
    </source>
</evidence>
<dbReference type="Gene3D" id="3.30.200.20">
    <property type="entry name" value="Phosphorylase Kinase, domain 1"/>
    <property type="match status" value="1"/>
</dbReference>
<evidence type="ECO:0000313" key="8">
    <source>
        <dbReference type="EnsemblPlants" id="TraesCS5B02G534900.1"/>
    </source>
</evidence>
<keyword evidence="3" id="KW-0418">Kinase</keyword>
<dbReference type="InterPro" id="IPR008271">
    <property type="entry name" value="Ser/Thr_kinase_AS"/>
</dbReference>
<dbReference type="PROSITE" id="PS00108">
    <property type="entry name" value="PROTEIN_KINASE_ST"/>
    <property type="match status" value="1"/>
</dbReference>
<comment type="similarity">
    <text evidence="6">Belongs to the protein kinase superfamily.</text>
</comment>